<accession>A0A6C0H8Z8</accession>
<dbReference type="AlphaFoldDB" id="A0A6C0H8Z8"/>
<feature type="region of interest" description="Disordered" evidence="1">
    <location>
        <begin position="209"/>
        <end position="249"/>
    </location>
</feature>
<dbReference type="EMBL" id="MN739916">
    <property type="protein sequence ID" value="QHT77072.1"/>
    <property type="molecule type" value="Genomic_DNA"/>
</dbReference>
<feature type="region of interest" description="Disordered" evidence="1">
    <location>
        <begin position="33"/>
        <end position="90"/>
    </location>
</feature>
<name>A0A6C0H8Z8_9ZZZZ</name>
<feature type="compositionally biased region" description="Acidic residues" evidence="1">
    <location>
        <begin position="36"/>
        <end position="46"/>
    </location>
</feature>
<organism evidence="2">
    <name type="scientific">viral metagenome</name>
    <dbReference type="NCBI Taxonomy" id="1070528"/>
    <lineage>
        <taxon>unclassified sequences</taxon>
        <taxon>metagenomes</taxon>
        <taxon>organismal metagenomes</taxon>
    </lineage>
</organism>
<reference evidence="2" key="1">
    <citation type="journal article" date="2020" name="Nature">
        <title>Giant virus diversity and host interactions through global metagenomics.</title>
        <authorList>
            <person name="Schulz F."/>
            <person name="Roux S."/>
            <person name="Paez-Espino D."/>
            <person name="Jungbluth S."/>
            <person name="Walsh D.A."/>
            <person name="Denef V.J."/>
            <person name="McMahon K.D."/>
            <person name="Konstantinidis K.T."/>
            <person name="Eloe-Fadrosh E.A."/>
            <person name="Kyrpides N.C."/>
            <person name="Woyke T."/>
        </authorList>
    </citation>
    <scope>NUCLEOTIDE SEQUENCE</scope>
    <source>
        <strain evidence="2">GVMAG-M-3300023179-86</strain>
    </source>
</reference>
<proteinExistence type="predicted"/>
<evidence type="ECO:0000256" key="1">
    <source>
        <dbReference type="SAM" id="MobiDB-lite"/>
    </source>
</evidence>
<protein>
    <submittedName>
        <fullName evidence="2">Uncharacterized protein</fullName>
    </submittedName>
</protein>
<evidence type="ECO:0000313" key="2">
    <source>
        <dbReference type="EMBL" id="QHT77072.1"/>
    </source>
</evidence>
<sequence>MKFFLDFCINERKSNILFVIYMTTQNMNKEPNWTLEDVDSDDENEIDNNTSLKFSSLTSSSPRSSPRSTTTSPRTTTASPRTTTSSPFPQYDELNIDISNIEATPNNEKIDIERITDNKRVLDKESVLNGIIDRILNQKIYIHANEYESLLIKLIRRGIIIQEDILYKMKNCQIKENYNCYLIERLVEEYEKIHPLGGKKYFRKTIKQKKSSKKTKKFLGKISKHKKSRKTRKTKKFPRKFPNAIKKKR</sequence>
<feature type="compositionally biased region" description="Low complexity" evidence="1">
    <location>
        <begin position="55"/>
        <end position="87"/>
    </location>
</feature>